<protein>
    <submittedName>
        <fullName evidence="2">Putative phosphatase</fullName>
    </submittedName>
</protein>
<dbReference type="KEGG" id="vg:5797944"/>
<keyword evidence="3" id="KW-1185">Reference proteome</keyword>
<dbReference type="RefSeq" id="YP_001604276.1">
    <property type="nucleotide sequence ID" value="NC_010153.1"/>
</dbReference>
<accession>A7WKR9</accession>
<dbReference type="OrthoDB" id="12864at10239"/>
<dbReference type="GeneID" id="5797944"/>
<sequence length="139" mass="16225">MGFVRHDPKELIWQSDITFALNAPDDFLVVNVAKEIENPKAKIWLQYDDFVPIDVEDLHLVAKIAKTRFERGEKTLIHCIAGAHRSVTFSLASLIYVYNVKIKEAMKMLCPPCIDFNTYVNEVPFHFLSLQEFYTRYIR</sequence>
<reference evidence="2 3" key="1">
    <citation type="journal article" date="2008" name="J. Virol.">
        <title>Structure of the acidianus filamentous virus 3 and comparative genomics of related archaeal lipothrixviruses.</title>
        <authorList>
            <person name="Vestergaard G."/>
            <person name="Aramayo R."/>
            <person name="Basta T."/>
            <person name="Haring M."/>
            <person name="Peng X."/>
            <person name="Brugger K."/>
            <person name="Chen L."/>
            <person name="Rachel R."/>
            <person name="Boisset N."/>
            <person name="Garrett R.A."/>
            <person name="Prangishvili D."/>
        </authorList>
    </citation>
    <scope>NUCLEOTIDE SEQUENCE [LARGE SCALE GENOMIC DNA]</scope>
</reference>
<dbReference type="PROSITE" id="PS50056">
    <property type="entry name" value="TYR_PHOSPHATASE_2"/>
    <property type="match status" value="1"/>
</dbReference>
<evidence type="ECO:0000313" key="3">
    <source>
        <dbReference type="Proteomes" id="UP000001066"/>
    </source>
</evidence>
<evidence type="ECO:0000259" key="1">
    <source>
        <dbReference type="PROSITE" id="PS50056"/>
    </source>
</evidence>
<dbReference type="InterPro" id="IPR000340">
    <property type="entry name" value="Dual-sp_phosphatase_cat-dom"/>
</dbReference>
<dbReference type="EMBL" id="AM087122">
    <property type="protein sequence ID" value="CAJ31672.1"/>
    <property type="molecule type" value="Genomic_DNA"/>
</dbReference>
<dbReference type="Pfam" id="PF00782">
    <property type="entry name" value="DSPc"/>
    <property type="match status" value="1"/>
</dbReference>
<dbReference type="InterPro" id="IPR000387">
    <property type="entry name" value="Tyr_Pase_dom"/>
</dbReference>
<proteinExistence type="predicted"/>
<dbReference type="SUPFAM" id="SSF52799">
    <property type="entry name" value="(Phosphotyrosine protein) phosphatases II"/>
    <property type="match status" value="1"/>
</dbReference>
<dbReference type="Gene3D" id="3.90.190.10">
    <property type="entry name" value="Protein tyrosine phosphatase superfamily"/>
    <property type="match status" value="1"/>
</dbReference>
<evidence type="ECO:0000313" key="2">
    <source>
        <dbReference type="EMBL" id="CAJ31672.1"/>
    </source>
</evidence>
<dbReference type="Proteomes" id="UP000001066">
    <property type="component" value="Segment"/>
</dbReference>
<feature type="domain" description="Tyrosine specific protein phosphatases" evidence="1">
    <location>
        <begin position="55"/>
        <end position="109"/>
    </location>
</feature>
<organism evidence="2 3">
    <name type="scientific">Betalipothrixvirus pezzuloense</name>
    <dbReference type="NCBI Taxonomy" id="346883"/>
    <lineage>
        <taxon>Viruses</taxon>
        <taxon>Adnaviria</taxon>
        <taxon>Zilligvirae</taxon>
        <taxon>Taleaviricota</taxon>
        <taxon>Tokiviricetes</taxon>
        <taxon>Ligamenvirales</taxon>
        <taxon>Lipothrixviridae</taxon>
        <taxon>Betalipothrixvirus</taxon>
    </lineage>
</organism>
<name>A7WKR9_9VIRU</name>
<dbReference type="InterPro" id="IPR029021">
    <property type="entry name" value="Prot-tyrosine_phosphatase-like"/>
</dbReference>